<dbReference type="Pfam" id="PF00296">
    <property type="entry name" value="Bac_luciferase"/>
    <property type="match status" value="1"/>
</dbReference>
<evidence type="ECO:0000259" key="1">
    <source>
        <dbReference type="Pfam" id="PF00296"/>
    </source>
</evidence>
<protein>
    <submittedName>
        <fullName evidence="2">LLM class flavin-dependent oxidoreductase</fullName>
        <ecNumber evidence="2">1.-.-.-</ecNumber>
    </submittedName>
</protein>
<dbReference type="Gene3D" id="3.20.20.30">
    <property type="entry name" value="Luciferase-like domain"/>
    <property type="match status" value="1"/>
</dbReference>
<dbReference type="EC" id="1.-.-.-" evidence="2"/>
<dbReference type="SUPFAM" id="SSF51679">
    <property type="entry name" value="Bacterial luciferase-like"/>
    <property type="match status" value="1"/>
</dbReference>
<dbReference type="InterPro" id="IPR036661">
    <property type="entry name" value="Luciferase-like_sf"/>
</dbReference>
<organism evidence="2">
    <name type="scientific">Microbacterium sp. A8/3-1</name>
    <dbReference type="NCBI Taxonomy" id="3160749"/>
    <lineage>
        <taxon>Bacteria</taxon>
        <taxon>Bacillati</taxon>
        <taxon>Actinomycetota</taxon>
        <taxon>Actinomycetes</taxon>
        <taxon>Micrococcales</taxon>
        <taxon>Microbacteriaceae</taxon>
        <taxon>Microbacterium</taxon>
    </lineage>
</organism>
<dbReference type="InterPro" id="IPR011251">
    <property type="entry name" value="Luciferase-like_dom"/>
</dbReference>
<dbReference type="PANTHER" id="PTHR30137">
    <property type="entry name" value="LUCIFERASE-LIKE MONOOXYGENASE"/>
    <property type="match status" value="1"/>
</dbReference>
<name>A0AAU7VWE5_9MICO</name>
<keyword evidence="2" id="KW-0560">Oxidoreductase</keyword>
<sequence length="449" mass="50525">MSHYKKERTLRFHLFMNGNDGYMPHMLEGKRDTNYIDLPNEEFSSPMLAQDQMRRYVSNLASGELLGFDSAVTMEQRVPAIYPSSMIIASWLLAKTSRMPIGALGPTSTTYATPIKLAEELAMLDVLSGGRIFVAFPMGTGPVYYQTGANPTTARRRHHESIRLISRALNEPGPFEHRGEFFNLPYVNLWPKPLHQIETWLPASGSRESQVEAARGRHTYVTFLSSKKGIIRYIDQFKKIAEEEFGYTPPPSQLAACVNVYVAESDAQARKEYEAGLLWFYQSVLRGNFEDSFPPGATSWQSLQGLLKGGFAFKPEDMTYDDMMDQGVAVVGSPETVARKLEELRQESGVGQMIIIGDGGGSPEWMVRKSMELFAREVMPKFRPEGGRPVWDDEERQPGYATLSEAGARWPGVPRDAIAKVGDDLYNVHHWHVDDLRKPVDGVPPVWPR</sequence>
<feature type="domain" description="Luciferase-like" evidence="1">
    <location>
        <begin position="51"/>
        <end position="350"/>
    </location>
</feature>
<gene>
    <name evidence="2" type="ORF">ABS642_21275</name>
</gene>
<dbReference type="PANTHER" id="PTHR30137:SF6">
    <property type="entry name" value="LUCIFERASE-LIKE MONOOXYGENASE"/>
    <property type="match status" value="1"/>
</dbReference>
<proteinExistence type="predicted"/>
<dbReference type="RefSeq" id="WP_350351671.1">
    <property type="nucleotide sequence ID" value="NZ_CP158357.1"/>
</dbReference>
<accession>A0AAU7VWE5</accession>
<dbReference type="AlphaFoldDB" id="A0AAU7VWE5"/>
<evidence type="ECO:0000313" key="2">
    <source>
        <dbReference type="EMBL" id="XBX78403.1"/>
    </source>
</evidence>
<dbReference type="GO" id="GO:0016705">
    <property type="term" value="F:oxidoreductase activity, acting on paired donors, with incorporation or reduction of molecular oxygen"/>
    <property type="evidence" value="ECO:0007669"/>
    <property type="project" value="InterPro"/>
</dbReference>
<dbReference type="EMBL" id="CP158357">
    <property type="protein sequence ID" value="XBX78403.1"/>
    <property type="molecule type" value="Genomic_DNA"/>
</dbReference>
<dbReference type="GO" id="GO:0005829">
    <property type="term" value="C:cytosol"/>
    <property type="evidence" value="ECO:0007669"/>
    <property type="project" value="TreeGrafter"/>
</dbReference>
<dbReference type="InterPro" id="IPR050766">
    <property type="entry name" value="Bact_Lucif_Oxidored"/>
</dbReference>
<reference evidence="2" key="1">
    <citation type="submission" date="2024-06" db="EMBL/GenBank/DDBJ databases">
        <title>Draft genome sequence of Microbacterium sp. strain A8/3-1, isolated from Oxytropis tragacanthoides Fisch. ex DC. Root nodules in the Altai region of Russia.</title>
        <authorList>
            <person name="Sazanova A."/>
            <person name="Guro P."/>
            <person name="Kuznetsova I."/>
            <person name="Belimov A."/>
            <person name="Safronova V."/>
        </authorList>
    </citation>
    <scope>NUCLEOTIDE SEQUENCE</scope>
    <source>
        <strain evidence="2">A8/3-1</strain>
    </source>
</reference>